<dbReference type="Gene3D" id="2.160.20.10">
    <property type="entry name" value="Single-stranded right-handed beta-helix, Pectin lyase-like"/>
    <property type="match status" value="1"/>
</dbReference>
<name>A0A1G8ZIJ2_9EURY</name>
<dbReference type="InterPro" id="IPR007742">
    <property type="entry name" value="NosD_dom"/>
</dbReference>
<proteinExistence type="predicted"/>
<dbReference type="InterPro" id="IPR051550">
    <property type="entry name" value="SCF-Subunits/Alg-Epimerases"/>
</dbReference>
<accession>A0A1G8ZIJ2</accession>
<dbReference type="SUPFAM" id="SSF51126">
    <property type="entry name" value="Pectin lyase-like"/>
    <property type="match status" value="1"/>
</dbReference>
<sequence>MTGIRWLYESDLPRRLLLALAVLGVVVVAGAFLADAGDAKPEPVPFEQATTFSMPNEDRLALEERGLSVPRVEVFYSQYNYVVGYEGLARAIDTLQRPQHDQQFGQPLAIYVSDYAGTDASVTEDGYLAVESDPGWVSADEAWFVYNSSARTTVSDTVVPFSTAAAADSFASRHGGEVVGWSTVKSADIEIADATAVRELVPELRASADERTAAVQGLLDRDVSTVVGEDAPTVQAAIDAAPANSTVVVPNGTYSEHLVVDKPLTLRGSATIRGNGTGTVVHVTSDRVAVAGLSVRGIGDQTQADDASGDGEWDDVIDVSYGHSDAGIRVSNASEVYVRNVSIDTPTSGILLRDSTGSVVDGLRVNGTENPFDGFMGVLSIRSPVVVQNSTFDGGRDGIYLHRAHETVVRNSTFRENRFGVHFMYTSDTLIADNVARRQTAAGITIMTSPARNALVGNDVRYTSDGLIPGGARTYVAENVLAYNERGIMAGSRQSLYEHNVLYGNGVGMRAGSILPSNVVRENDFVANEEHAKAGIGPLRIWTDDGTGNYWEGAYGDRSGDSLDRSYSPTNPTEKELHRLDGTVTLAESPAARALAEIRSTSPGLRRGSIVDVAPRADAYAPETIDAIANHEESDLSGTLSKGDENE</sequence>
<dbReference type="EMBL" id="FNFC01000025">
    <property type="protein sequence ID" value="SDK14919.1"/>
    <property type="molecule type" value="Genomic_DNA"/>
</dbReference>
<dbReference type="InterPro" id="IPR006626">
    <property type="entry name" value="PbH1"/>
</dbReference>
<dbReference type="PANTHER" id="PTHR22990">
    <property type="entry name" value="F-BOX ONLY PROTEIN"/>
    <property type="match status" value="1"/>
</dbReference>
<dbReference type="SMART" id="SM00710">
    <property type="entry name" value="PbH1"/>
    <property type="match status" value="7"/>
</dbReference>
<dbReference type="AlphaFoldDB" id="A0A1G8ZIJ2"/>
<reference evidence="3 4" key="1">
    <citation type="submission" date="2016-10" db="EMBL/GenBank/DDBJ databases">
        <authorList>
            <person name="de Groot N.N."/>
        </authorList>
    </citation>
    <scope>NUCLEOTIDE SEQUENCE [LARGE SCALE GENOMIC DNA]</scope>
    <source>
        <strain evidence="3 4">IBRC-M10015</strain>
    </source>
</reference>
<evidence type="ECO:0000313" key="3">
    <source>
        <dbReference type="EMBL" id="SDK14919.1"/>
    </source>
</evidence>
<evidence type="ECO:0000256" key="1">
    <source>
        <dbReference type="ARBA" id="ARBA00022737"/>
    </source>
</evidence>
<protein>
    <submittedName>
        <fullName evidence="3">Nitrous oxidase accessory protein NosD, contains tandem CASH domains</fullName>
    </submittedName>
</protein>
<dbReference type="Proteomes" id="UP000198856">
    <property type="component" value="Unassembled WGS sequence"/>
</dbReference>
<dbReference type="SUPFAM" id="SSF160387">
    <property type="entry name" value="NosL/MerB-like"/>
    <property type="match status" value="1"/>
</dbReference>
<gene>
    <name evidence="3" type="ORF">SAMN05216226_1259</name>
</gene>
<dbReference type="Pfam" id="PF05573">
    <property type="entry name" value="NosL"/>
    <property type="match status" value="1"/>
</dbReference>
<dbReference type="PANTHER" id="PTHR22990:SF15">
    <property type="entry name" value="F-BOX ONLY PROTEIN 10"/>
    <property type="match status" value="1"/>
</dbReference>
<evidence type="ECO:0000313" key="4">
    <source>
        <dbReference type="Proteomes" id="UP000198856"/>
    </source>
</evidence>
<dbReference type="OrthoDB" id="29186at2157"/>
<dbReference type="STRING" id="890420.SAMN05216226_1259"/>
<dbReference type="RefSeq" id="WP_092704782.1">
    <property type="nucleotide sequence ID" value="NZ_FNFC01000025.1"/>
</dbReference>
<dbReference type="Gene3D" id="3.30.70.2050">
    <property type="match status" value="1"/>
</dbReference>
<feature type="domain" description="Periplasmic copper-binding protein NosD beta helix" evidence="2">
    <location>
        <begin position="385"/>
        <end position="553"/>
    </location>
</feature>
<organism evidence="3 4">
    <name type="scientific">Halovenus aranensis</name>
    <dbReference type="NCBI Taxonomy" id="890420"/>
    <lineage>
        <taxon>Archaea</taxon>
        <taxon>Methanobacteriati</taxon>
        <taxon>Methanobacteriota</taxon>
        <taxon>Stenosarchaea group</taxon>
        <taxon>Halobacteria</taxon>
        <taxon>Halobacteriales</taxon>
        <taxon>Haloarculaceae</taxon>
        <taxon>Halovenus</taxon>
    </lineage>
</organism>
<keyword evidence="1" id="KW-0677">Repeat</keyword>
<keyword evidence="4" id="KW-1185">Reference proteome</keyword>
<dbReference type="InterPro" id="IPR011050">
    <property type="entry name" value="Pectin_lyase_fold/virulence"/>
</dbReference>
<dbReference type="Pfam" id="PF05048">
    <property type="entry name" value="NosD"/>
    <property type="match status" value="1"/>
</dbReference>
<evidence type="ECO:0000259" key="2">
    <source>
        <dbReference type="Pfam" id="PF05048"/>
    </source>
</evidence>
<dbReference type="InterPro" id="IPR008719">
    <property type="entry name" value="N2O_reductase_NosL"/>
</dbReference>
<dbReference type="InterPro" id="IPR012334">
    <property type="entry name" value="Pectin_lyas_fold"/>
</dbReference>